<feature type="domain" description="Vps41 beta-propeller" evidence="1">
    <location>
        <begin position="1"/>
        <end position="128"/>
    </location>
</feature>
<dbReference type="SUPFAM" id="SSF50978">
    <property type="entry name" value="WD40 repeat-like"/>
    <property type="match status" value="1"/>
</dbReference>
<accession>A0A0A9ZFZ2</accession>
<dbReference type="AlphaFoldDB" id="A0A0A9ZFZ2"/>
<dbReference type="Pfam" id="PF23411">
    <property type="entry name" value="Beta-prop_Vps41"/>
    <property type="match status" value="1"/>
</dbReference>
<name>A0A0A9ZFZ2_LYGHE</name>
<evidence type="ECO:0000313" key="2">
    <source>
        <dbReference type="EMBL" id="JAG43469.1"/>
    </source>
</evidence>
<reference evidence="2" key="2">
    <citation type="submission" date="2014-07" db="EMBL/GenBank/DDBJ databases">
        <authorList>
            <person name="Hull J."/>
        </authorList>
    </citation>
    <scope>NUCLEOTIDE SEQUENCE</scope>
</reference>
<feature type="non-terminal residue" evidence="2">
    <location>
        <position position="1"/>
    </location>
</feature>
<dbReference type="InterPro" id="IPR015943">
    <property type="entry name" value="WD40/YVTN_repeat-like_dom_sf"/>
</dbReference>
<sequence length="130" mass="14618">KFICIGTEMGVIYLLDHLGNVTRELRVHDLAINQLSIDGNGDHIASCFDDGRVLVTGLYNSIHNQDLKLKRRVRSVAIDPNYYKDGSGRKLIIGGRKMILHEKIPFSRWKSTVLEDATAEGGVKTIRWSP</sequence>
<dbReference type="InterPro" id="IPR057780">
    <property type="entry name" value="Beta-prop_Vps41"/>
</dbReference>
<dbReference type="InterPro" id="IPR036322">
    <property type="entry name" value="WD40_repeat_dom_sf"/>
</dbReference>
<proteinExistence type="predicted"/>
<reference evidence="2" key="1">
    <citation type="journal article" date="2014" name="PLoS ONE">
        <title>Transcriptome-Based Identification of ABC Transporters in the Western Tarnished Plant Bug Lygus hesperus.</title>
        <authorList>
            <person name="Hull J.J."/>
            <person name="Chaney K."/>
            <person name="Geib S.M."/>
            <person name="Fabrick J.A."/>
            <person name="Brent C.S."/>
            <person name="Walsh D."/>
            <person name="Lavine L.C."/>
        </authorList>
    </citation>
    <scope>NUCLEOTIDE SEQUENCE</scope>
</reference>
<organism evidence="2">
    <name type="scientific">Lygus hesperus</name>
    <name type="common">Western plant bug</name>
    <dbReference type="NCBI Taxonomy" id="30085"/>
    <lineage>
        <taxon>Eukaryota</taxon>
        <taxon>Metazoa</taxon>
        <taxon>Ecdysozoa</taxon>
        <taxon>Arthropoda</taxon>
        <taxon>Hexapoda</taxon>
        <taxon>Insecta</taxon>
        <taxon>Pterygota</taxon>
        <taxon>Neoptera</taxon>
        <taxon>Paraneoptera</taxon>
        <taxon>Hemiptera</taxon>
        <taxon>Heteroptera</taxon>
        <taxon>Panheteroptera</taxon>
        <taxon>Cimicomorpha</taxon>
        <taxon>Miridae</taxon>
        <taxon>Mirini</taxon>
        <taxon>Lygus</taxon>
    </lineage>
</organism>
<protein>
    <recommendedName>
        <fullName evidence="1">Vps41 beta-propeller domain-containing protein</fullName>
    </recommendedName>
</protein>
<feature type="non-terminal residue" evidence="2">
    <location>
        <position position="130"/>
    </location>
</feature>
<evidence type="ECO:0000259" key="1">
    <source>
        <dbReference type="Pfam" id="PF23411"/>
    </source>
</evidence>
<dbReference type="EMBL" id="GBHO01000135">
    <property type="protein sequence ID" value="JAG43469.1"/>
    <property type="molecule type" value="Transcribed_RNA"/>
</dbReference>
<gene>
    <name evidence="2" type="ORF">CM83_888</name>
</gene>
<dbReference type="Gene3D" id="2.130.10.10">
    <property type="entry name" value="YVTN repeat-like/Quinoprotein amine dehydrogenase"/>
    <property type="match status" value="1"/>
</dbReference>